<dbReference type="AlphaFoldDB" id="A0A7I8DWI6"/>
<dbReference type="KEGG" id="fit:Fi14EGH31_00980"/>
<organism evidence="1 2">
    <name type="scientific">Faecalibacillus intestinalis</name>
    <dbReference type="NCBI Taxonomy" id="1982626"/>
    <lineage>
        <taxon>Bacteria</taxon>
        <taxon>Bacillati</taxon>
        <taxon>Bacillota</taxon>
        <taxon>Erysipelotrichia</taxon>
        <taxon>Erysipelotrichales</taxon>
        <taxon>Coprobacillaceae</taxon>
        <taxon>Faecalibacillus</taxon>
    </lineage>
</organism>
<proteinExistence type="predicted"/>
<dbReference type="Proteomes" id="UP000593842">
    <property type="component" value="Chromosome"/>
</dbReference>
<protein>
    <submittedName>
        <fullName evidence="1">Uncharacterized protein</fullName>
    </submittedName>
</protein>
<sequence length="100" mass="12141">MIFINYTFGINSMRMTGEEIKVNMAYRWTKPKEEWIKDINPIIVGKINYYLNVYKVLKVFEGHMHRNKVDMEKRIQKFKELGIAFYTKKRLKKMDDSLSR</sequence>
<reference evidence="2" key="1">
    <citation type="submission" date="2020-09" db="EMBL/GenBank/DDBJ databases">
        <title>Complete genome sequencing of Faecalibacillus intestinalis strain 14EGH31.</title>
        <authorList>
            <person name="Sakamoto M."/>
            <person name="Murakami T."/>
            <person name="Mori H."/>
        </authorList>
    </citation>
    <scope>NUCLEOTIDE SEQUENCE [LARGE SCALE GENOMIC DNA]</scope>
    <source>
        <strain evidence="2">14EGH31</strain>
    </source>
</reference>
<evidence type="ECO:0000313" key="2">
    <source>
        <dbReference type="Proteomes" id="UP000593842"/>
    </source>
</evidence>
<name>A0A7I8DWI6_9FIRM</name>
<evidence type="ECO:0000313" key="1">
    <source>
        <dbReference type="EMBL" id="BCL56386.1"/>
    </source>
</evidence>
<gene>
    <name evidence="1" type="ORF">Fi14EGH31_00980</name>
</gene>
<accession>A0A7I8DWI6</accession>
<dbReference type="EMBL" id="AP024085">
    <property type="protein sequence ID" value="BCL56386.1"/>
    <property type="molecule type" value="Genomic_DNA"/>
</dbReference>